<comment type="caution">
    <text evidence="1">The sequence shown here is derived from an EMBL/GenBank/DDBJ whole genome shotgun (WGS) entry which is preliminary data.</text>
</comment>
<protein>
    <submittedName>
        <fullName evidence="1">Uncharacterized protein</fullName>
    </submittedName>
</protein>
<name>A0A9P3GB82_9APHY</name>
<dbReference type="AlphaFoldDB" id="A0A9P3GB82"/>
<proteinExistence type="predicted"/>
<sequence>MNSNFEHVKLGGPGRTSAFSVISHAISGPAHRPRTNSVTLGTSFIHLASQPTGPLASNGACIASSMRFWLPPAAT</sequence>
<evidence type="ECO:0000313" key="1">
    <source>
        <dbReference type="EMBL" id="GJE91442.1"/>
    </source>
</evidence>
<accession>A0A9P3GB82</accession>
<dbReference type="Proteomes" id="UP000703269">
    <property type="component" value="Unassembled WGS sequence"/>
</dbReference>
<reference evidence="1 2" key="1">
    <citation type="submission" date="2021-08" db="EMBL/GenBank/DDBJ databases">
        <title>Draft Genome Sequence of Phanerochaete sordida strain YK-624.</title>
        <authorList>
            <person name="Mori T."/>
            <person name="Dohra H."/>
            <person name="Suzuki T."/>
            <person name="Kawagishi H."/>
            <person name="Hirai H."/>
        </authorList>
    </citation>
    <scope>NUCLEOTIDE SEQUENCE [LARGE SCALE GENOMIC DNA]</scope>
    <source>
        <strain evidence="1 2">YK-624</strain>
    </source>
</reference>
<evidence type="ECO:0000313" key="2">
    <source>
        <dbReference type="Proteomes" id="UP000703269"/>
    </source>
</evidence>
<gene>
    <name evidence="1" type="ORF">PsYK624_075920</name>
</gene>
<keyword evidence="2" id="KW-1185">Reference proteome</keyword>
<organism evidence="1 2">
    <name type="scientific">Phanerochaete sordida</name>
    <dbReference type="NCBI Taxonomy" id="48140"/>
    <lineage>
        <taxon>Eukaryota</taxon>
        <taxon>Fungi</taxon>
        <taxon>Dikarya</taxon>
        <taxon>Basidiomycota</taxon>
        <taxon>Agaricomycotina</taxon>
        <taxon>Agaricomycetes</taxon>
        <taxon>Polyporales</taxon>
        <taxon>Phanerochaetaceae</taxon>
        <taxon>Phanerochaete</taxon>
    </lineage>
</organism>
<dbReference type="EMBL" id="BPQB01000021">
    <property type="protein sequence ID" value="GJE91442.1"/>
    <property type="molecule type" value="Genomic_DNA"/>
</dbReference>